<organism evidence="2 3">
    <name type="scientific">Actinomadura montaniterrae</name>
    <dbReference type="NCBI Taxonomy" id="1803903"/>
    <lineage>
        <taxon>Bacteria</taxon>
        <taxon>Bacillati</taxon>
        <taxon>Actinomycetota</taxon>
        <taxon>Actinomycetes</taxon>
        <taxon>Streptosporangiales</taxon>
        <taxon>Thermomonosporaceae</taxon>
        <taxon>Actinomadura</taxon>
    </lineage>
</organism>
<evidence type="ECO:0000313" key="2">
    <source>
        <dbReference type="EMBL" id="KAB2371230.1"/>
    </source>
</evidence>
<dbReference type="Gene3D" id="1.10.260.40">
    <property type="entry name" value="lambda repressor-like DNA-binding domains"/>
    <property type="match status" value="1"/>
</dbReference>
<reference evidence="2 3" key="1">
    <citation type="submission" date="2019-09" db="EMBL/GenBank/DDBJ databases">
        <title>Actinomadura physcomitrii sp. nov., a novel actinomycete isolated from moss [Physcomitrium sphaericum (Ludw) Fuernr].</title>
        <authorList>
            <person name="Liu C."/>
            <person name="Zhuang X."/>
        </authorList>
    </citation>
    <scope>NUCLEOTIDE SEQUENCE [LARGE SCALE GENOMIC DNA]</scope>
    <source>
        <strain evidence="2 3">CYP1-1B</strain>
    </source>
</reference>
<dbReference type="InterPro" id="IPR043917">
    <property type="entry name" value="DUF5753"/>
</dbReference>
<dbReference type="Pfam" id="PF19054">
    <property type="entry name" value="DUF5753"/>
    <property type="match status" value="1"/>
</dbReference>
<gene>
    <name evidence="2" type="ORF">F9B16_32680</name>
</gene>
<dbReference type="GO" id="GO:0003677">
    <property type="term" value="F:DNA binding"/>
    <property type="evidence" value="ECO:0007669"/>
    <property type="project" value="InterPro"/>
</dbReference>
<comment type="caution">
    <text evidence="2">The sequence shown here is derived from an EMBL/GenBank/DDBJ whole genome shotgun (WGS) entry which is preliminary data.</text>
</comment>
<evidence type="ECO:0000259" key="1">
    <source>
        <dbReference type="PROSITE" id="PS50943"/>
    </source>
</evidence>
<accession>A0A6L3VJR6</accession>
<dbReference type="InterPro" id="IPR010982">
    <property type="entry name" value="Lambda_DNA-bd_dom_sf"/>
</dbReference>
<dbReference type="Proteomes" id="UP000483004">
    <property type="component" value="Unassembled WGS sequence"/>
</dbReference>
<sequence length="270" mass="30701">MPKIDNLNPDHNPWHWMAVDLRIWRLERNLSQTELGEILRVDGSTVSNYESGTSKVPLEKAEILDQLWRTRGHFARLRRYAEAAHDPNWFNAYTKYEERADAINVYSALVIHALFQTEEYARALIEGAQMVDDVEGTLSARMARQAVWSRFEPPEMRLFVRQSVLEDPVGGPEVMRAQLGHLLELSHRKGTVVRALPKAKAAHAGVDGSFTILRIGQGEHAWSAAVGGGRLVSDPELIRDYRLRYELIGDDSLSRDSTRSLLRDLMEAMK</sequence>
<dbReference type="SUPFAM" id="SSF47413">
    <property type="entry name" value="lambda repressor-like DNA-binding domains"/>
    <property type="match status" value="1"/>
</dbReference>
<dbReference type="Pfam" id="PF01381">
    <property type="entry name" value="HTH_3"/>
    <property type="match status" value="1"/>
</dbReference>
<dbReference type="EMBL" id="WBMR01000128">
    <property type="protein sequence ID" value="KAB2371230.1"/>
    <property type="molecule type" value="Genomic_DNA"/>
</dbReference>
<name>A0A6L3VJR6_9ACTN</name>
<dbReference type="RefSeq" id="WP_151544086.1">
    <property type="nucleotide sequence ID" value="NZ_WBMR01000128.1"/>
</dbReference>
<dbReference type="PROSITE" id="PS50943">
    <property type="entry name" value="HTH_CROC1"/>
    <property type="match status" value="1"/>
</dbReference>
<dbReference type="AlphaFoldDB" id="A0A6L3VJR6"/>
<keyword evidence="3" id="KW-1185">Reference proteome</keyword>
<protein>
    <submittedName>
        <fullName evidence="2">Helix-turn-helix transcriptional regulator</fullName>
    </submittedName>
</protein>
<feature type="domain" description="HTH cro/C1-type" evidence="1">
    <location>
        <begin position="21"/>
        <end position="64"/>
    </location>
</feature>
<dbReference type="CDD" id="cd00093">
    <property type="entry name" value="HTH_XRE"/>
    <property type="match status" value="1"/>
</dbReference>
<dbReference type="InterPro" id="IPR001387">
    <property type="entry name" value="Cro/C1-type_HTH"/>
</dbReference>
<dbReference type="OrthoDB" id="3355929at2"/>
<evidence type="ECO:0000313" key="3">
    <source>
        <dbReference type="Proteomes" id="UP000483004"/>
    </source>
</evidence>
<proteinExistence type="predicted"/>
<dbReference type="SMART" id="SM00530">
    <property type="entry name" value="HTH_XRE"/>
    <property type="match status" value="1"/>
</dbReference>